<gene>
    <name evidence="2" type="ORF">K470DRAFT_153198</name>
</gene>
<feature type="compositionally biased region" description="Pro residues" evidence="1">
    <location>
        <begin position="34"/>
        <end position="55"/>
    </location>
</feature>
<reference evidence="2" key="1">
    <citation type="journal article" date="2020" name="Stud. Mycol.">
        <title>101 Dothideomycetes genomes: a test case for predicting lifestyles and emergence of pathogens.</title>
        <authorList>
            <person name="Haridas S."/>
            <person name="Albert R."/>
            <person name="Binder M."/>
            <person name="Bloem J."/>
            <person name="Labutti K."/>
            <person name="Salamov A."/>
            <person name="Andreopoulos B."/>
            <person name="Baker S."/>
            <person name="Barry K."/>
            <person name="Bills G."/>
            <person name="Bluhm B."/>
            <person name="Cannon C."/>
            <person name="Castanera R."/>
            <person name="Culley D."/>
            <person name="Daum C."/>
            <person name="Ezra D."/>
            <person name="Gonzalez J."/>
            <person name="Henrissat B."/>
            <person name="Kuo A."/>
            <person name="Liang C."/>
            <person name="Lipzen A."/>
            <person name="Lutzoni F."/>
            <person name="Magnuson J."/>
            <person name="Mondo S."/>
            <person name="Nolan M."/>
            <person name="Ohm R."/>
            <person name="Pangilinan J."/>
            <person name="Park H.-J."/>
            <person name="Ramirez L."/>
            <person name="Alfaro M."/>
            <person name="Sun H."/>
            <person name="Tritt A."/>
            <person name="Yoshinaga Y."/>
            <person name="Zwiers L.-H."/>
            <person name="Turgeon B."/>
            <person name="Goodwin S."/>
            <person name="Spatafora J."/>
            <person name="Crous P."/>
            <person name="Grigoriev I."/>
        </authorList>
    </citation>
    <scope>NUCLEOTIDE SEQUENCE</scope>
    <source>
        <strain evidence="2">CBS 480.64</strain>
    </source>
</reference>
<feature type="region of interest" description="Disordered" evidence="1">
    <location>
        <begin position="1"/>
        <end position="93"/>
    </location>
</feature>
<protein>
    <submittedName>
        <fullName evidence="2">Uncharacterized protein</fullName>
    </submittedName>
</protein>
<evidence type="ECO:0000313" key="2">
    <source>
        <dbReference type="EMBL" id="KAF2862897.1"/>
    </source>
</evidence>
<dbReference type="Proteomes" id="UP000799421">
    <property type="component" value="Unassembled WGS sequence"/>
</dbReference>
<feature type="compositionally biased region" description="Polar residues" evidence="1">
    <location>
        <begin position="1"/>
        <end position="15"/>
    </location>
</feature>
<sequence>MKQSLQTHKISSQRSKIYYKSPPLSPTTTLSLPPISPLSSPPQPPSQNPSSPQPTAPSSTSDPAPPNTHHNPTDTFLPPNPAPPKAQTSFRPYTQNVLLSNLAPVSALESTVSNE</sequence>
<evidence type="ECO:0000256" key="1">
    <source>
        <dbReference type="SAM" id="MobiDB-lite"/>
    </source>
</evidence>
<accession>A0A6A7C6N1</accession>
<proteinExistence type="predicted"/>
<dbReference type="AlphaFoldDB" id="A0A6A7C6N1"/>
<keyword evidence="3" id="KW-1185">Reference proteome</keyword>
<organism evidence="2 3">
    <name type="scientific">Piedraia hortae CBS 480.64</name>
    <dbReference type="NCBI Taxonomy" id="1314780"/>
    <lineage>
        <taxon>Eukaryota</taxon>
        <taxon>Fungi</taxon>
        <taxon>Dikarya</taxon>
        <taxon>Ascomycota</taxon>
        <taxon>Pezizomycotina</taxon>
        <taxon>Dothideomycetes</taxon>
        <taxon>Dothideomycetidae</taxon>
        <taxon>Capnodiales</taxon>
        <taxon>Piedraiaceae</taxon>
        <taxon>Piedraia</taxon>
    </lineage>
</organism>
<name>A0A6A7C6N1_9PEZI</name>
<evidence type="ECO:0000313" key="3">
    <source>
        <dbReference type="Proteomes" id="UP000799421"/>
    </source>
</evidence>
<dbReference type="EMBL" id="MU005963">
    <property type="protein sequence ID" value="KAF2862897.1"/>
    <property type="molecule type" value="Genomic_DNA"/>
</dbReference>